<dbReference type="RefSeq" id="WP_058025632.1">
    <property type="nucleotide sequence ID" value="NZ_LNDJ01000107.1"/>
</dbReference>
<evidence type="ECO:0000256" key="1">
    <source>
        <dbReference type="SAM" id="MobiDB-lite"/>
    </source>
</evidence>
<dbReference type="EMBL" id="LNDJ01000107">
    <property type="protein sequence ID" value="KRU21523.1"/>
    <property type="molecule type" value="Genomic_DNA"/>
</dbReference>
<dbReference type="Proteomes" id="UP000051202">
    <property type="component" value="Unassembled WGS sequence"/>
</dbReference>
<evidence type="ECO:0000313" key="3">
    <source>
        <dbReference type="EMBL" id="KRU21523.1"/>
    </source>
</evidence>
<protein>
    <submittedName>
        <fullName evidence="3">Uncharacterized protein</fullName>
    </submittedName>
</protein>
<feature type="compositionally biased region" description="Low complexity" evidence="1">
    <location>
        <begin position="67"/>
        <end position="121"/>
    </location>
</feature>
<proteinExistence type="predicted"/>
<gene>
    <name evidence="3" type="ORF">AS194_02695</name>
</gene>
<accession>A0A0T6DNS2</accession>
<dbReference type="PROSITE" id="PS51257">
    <property type="entry name" value="PROKAR_LIPOPROTEIN"/>
    <property type="match status" value="1"/>
</dbReference>
<dbReference type="AlphaFoldDB" id="A0A0T6DNS2"/>
<keyword evidence="4" id="KW-1185">Reference proteome</keyword>
<organism evidence="3 4">
    <name type="scientific">Psychrobacter piscatorii</name>
    <dbReference type="NCBI Taxonomy" id="554343"/>
    <lineage>
        <taxon>Bacteria</taxon>
        <taxon>Pseudomonadati</taxon>
        <taxon>Pseudomonadota</taxon>
        <taxon>Gammaproteobacteria</taxon>
        <taxon>Moraxellales</taxon>
        <taxon>Moraxellaceae</taxon>
        <taxon>Psychrobacter</taxon>
    </lineage>
</organism>
<keyword evidence="2" id="KW-0732">Signal</keyword>
<name>A0A0T6DNS2_9GAMM</name>
<feature type="signal peptide" evidence="2">
    <location>
        <begin position="1"/>
        <end position="19"/>
    </location>
</feature>
<evidence type="ECO:0000313" key="4">
    <source>
        <dbReference type="Proteomes" id="UP000051202"/>
    </source>
</evidence>
<feature type="chain" id="PRO_5006668960" evidence="2">
    <location>
        <begin position="20"/>
        <end position="121"/>
    </location>
</feature>
<feature type="region of interest" description="Disordered" evidence="1">
    <location>
        <begin position="52"/>
        <end position="121"/>
    </location>
</feature>
<reference evidence="3 4" key="1">
    <citation type="submission" date="2015-11" db="EMBL/GenBank/DDBJ databases">
        <title>Permanent draft genome of Psychrobacter piscatorii LQ58.</title>
        <authorList>
            <person name="Zhou M."/>
            <person name="Dong B."/>
            <person name="Liu Q."/>
        </authorList>
    </citation>
    <scope>NUCLEOTIDE SEQUENCE [LARGE SCALE GENOMIC DNA]</scope>
    <source>
        <strain evidence="3 4">LQ58</strain>
    </source>
</reference>
<comment type="caution">
    <text evidence="3">The sequence shown here is derived from an EMBL/GenBank/DDBJ whole genome shotgun (WGS) entry which is preliminary data.</text>
</comment>
<evidence type="ECO:0000256" key="2">
    <source>
        <dbReference type="SAM" id="SignalP"/>
    </source>
</evidence>
<sequence length="121" mass="11961">MKKTVLNMVLSTAFIVALGAGVSACSGGEEHEEVLAIDMVDEAAELARANAPEAEDMEFPETAPMPAADATAADGTEADATAEAGTADISMADATTPATESADTAAAPAATDSADMATPAE</sequence>